<accession>A0ABV5LZ64</accession>
<dbReference type="PROSITE" id="PS00375">
    <property type="entry name" value="UDPGT"/>
    <property type="match status" value="1"/>
</dbReference>
<comment type="similarity">
    <text evidence="1">Belongs to the UDP-glycosyltransferase family.</text>
</comment>
<keyword evidence="2" id="KW-0808">Transferase</keyword>
<dbReference type="SUPFAM" id="SSF53756">
    <property type="entry name" value="UDP-Glycosyltransferase/glycogen phosphorylase"/>
    <property type="match status" value="1"/>
</dbReference>
<dbReference type="NCBIfam" id="TIGR01426">
    <property type="entry name" value="MGT"/>
    <property type="match status" value="1"/>
</dbReference>
<evidence type="ECO:0000256" key="1">
    <source>
        <dbReference type="ARBA" id="ARBA00009995"/>
    </source>
</evidence>
<dbReference type="EMBL" id="JBHMCA010000008">
    <property type="protein sequence ID" value="MFB9441895.1"/>
    <property type="molecule type" value="Genomic_DNA"/>
</dbReference>
<evidence type="ECO:0000256" key="2">
    <source>
        <dbReference type="ARBA" id="ARBA00022679"/>
    </source>
</evidence>
<dbReference type="Proteomes" id="UP001589608">
    <property type="component" value="Unassembled WGS sequence"/>
</dbReference>
<evidence type="ECO:0000259" key="3">
    <source>
        <dbReference type="Pfam" id="PF06722"/>
    </source>
</evidence>
<dbReference type="Pfam" id="PF06722">
    <property type="entry name" value="EryCIII-like_C"/>
    <property type="match status" value="1"/>
</dbReference>
<gene>
    <name evidence="4" type="ORF">ACFFTR_02185</name>
</gene>
<name>A0ABV5LZ64_9ACTN</name>
<dbReference type="InterPro" id="IPR002213">
    <property type="entry name" value="UDP_glucos_trans"/>
</dbReference>
<dbReference type="PANTHER" id="PTHR48050">
    <property type="entry name" value="STEROL 3-BETA-GLUCOSYLTRANSFERASE"/>
    <property type="match status" value="1"/>
</dbReference>
<reference evidence="4 5" key="1">
    <citation type="submission" date="2024-09" db="EMBL/GenBank/DDBJ databases">
        <authorList>
            <person name="Sun Q."/>
            <person name="Mori K."/>
        </authorList>
    </citation>
    <scope>NUCLEOTIDE SEQUENCE [LARGE SCALE GENOMIC DNA]</scope>
    <source>
        <strain evidence="4 5">JCM 3307</strain>
    </source>
</reference>
<feature type="domain" description="Erythromycin biosynthesis protein CIII-like C-terminal" evidence="3">
    <location>
        <begin position="262"/>
        <end position="391"/>
    </location>
</feature>
<dbReference type="PANTHER" id="PTHR48050:SF13">
    <property type="entry name" value="STEROL 3-BETA-GLUCOSYLTRANSFERASE UGT80A2"/>
    <property type="match status" value="1"/>
</dbReference>
<proteinExistence type="inferred from homology"/>
<dbReference type="RefSeq" id="WP_223092908.1">
    <property type="nucleotide sequence ID" value="NZ_CP061913.1"/>
</dbReference>
<comment type="caution">
    <text evidence="4">The sequence shown here is derived from an EMBL/GenBank/DDBJ whole genome shotgun (WGS) entry which is preliminary data.</text>
</comment>
<evidence type="ECO:0000313" key="5">
    <source>
        <dbReference type="Proteomes" id="UP001589608"/>
    </source>
</evidence>
<organism evidence="4 5">
    <name type="scientific">Dactylosporangium vinaceum</name>
    <dbReference type="NCBI Taxonomy" id="53362"/>
    <lineage>
        <taxon>Bacteria</taxon>
        <taxon>Bacillati</taxon>
        <taxon>Actinomycetota</taxon>
        <taxon>Actinomycetes</taxon>
        <taxon>Micromonosporales</taxon>
        <taxon>Micromonosporaceae</taxon>
        <taxon>Dactylosporangium</taxon>
    </lineage>
</organism>
<sequence>MPADVPLDQEPDRGLSAVARIAFFAPPSAGHVNPTLGLAAELRDRGHHVTYATTADFAERVAEVSSDVVTYTEQHPGDFRSFTFSGRSLVDAMAASLAETQALVPLLDGAFPERPDVVVYDNAAWWGRLLAARWERPSVQVSPMLMSNAEWSMSQKYTRLNPLQPRLWAFLLRLGGYLKRSGAAVTPKELLTGEGAARRIVFIPKEFQPRGDTFDEAYRFVGPCLYERRFLGSWQRPHERGPLILVTLGTIYNQNPGFFRTCMEAVADLGGHVVIATGDGVDHAALGTPPPNVELRRFVAQLHVLRHADLFITHAGMGSTMEALHEGVPMLAVPQMAEEQANADRIAEVGAGRVLDPAGLTAATLRAAIERMLVDTAVRDRARQLRDSIRAAGGAAAAADCVEAFVRHVAPSQEGSS</sequence>
<dbReference type="InterPro" id="IPR010610">
    <property type="entry name" value="EryCIII-like_C"/>
</dbReference>
<dbReference type="CDD" id="cd03784">
    <property type="entry name" value="GT1_Gtf-like"/>
    <property type="match status" value="1"/>
</dbReference>
<dbReference type="InterPro" id="IPR006326">
    <property type="entry name" value="UDPGT_MGT-like"/>
</dbReference>
<dbReference type="InterPro" id="IPR035595">
    <property type="entry name" value="UDP_glycos_trans_CS"/>
</dbReference>
<keyword evidence="5" id="KW-1185">Reference proteome</keyword>
<dbReference type="InterPro" id="IPR050426">
    <property type="entry name" value="Glycosyltransferase_28"/>
</dbReference>
<protein>
    <submittedName>
        <fullName evidence="4">Macrolide family glycosyltransferase</fullName>
    </submittedName>
</protein>
<dbReference type="Gene3D" id="3.40.50.2000">
    <property type="entry name" value="Glycogen Phosphorylase B"/>
    <property type="match status" value="2"/>
</dbReference>
<evidence type="ECO:0000313" key="4">
    <source>
        <dbReference type="EMBL" id="MFB9441895.1"/>
    </source>
</evidence>